<dbReference type="AlphaFoldDB" id="A0AAE3H2G3"/>
<dbReference type="Pfam" id="PF14125">
    <property type="entry name" value="DUF4292"/>
    <property type="match status" value="1"/>
</dbReference>
<dbReference type="Proteomes" id="UP001204144">
    <property type="component" value="Unassembled WGS sequence"/>
</dbReference>
<reference evidence="1 2" key="1">
    <citation type="submission" date="2018-11" db="EMBL/GenBank/DDBJ databases">
        <title>Novel bacteria species description.</title>
        <authorList>
            <person name="Han J.-H."/>
        </authorList>
    </citation>
    <scope>NUCLEOTIDE SEQUENCE [LARGE SCALE GENOMIC DNA]</scope>
    <source>
        <strain evidence="1 2">KCTC23259</strain>
    </source>
</reference>
<evidence type="ECO:0000313" key="1">
    <source>
        <dbReference type="EMBL" id="MCP9762806.1"/>
    </source>
</evidence>
<comment type="caution">
    <text evidence="1">The sequence shown here is derived from an EMBL/GenBank/DDBJ whole genome shotgun (WGS) entry which is preliminary data.</text>
</comment>
<dbReference type="PROSITE" id="PS51257">
    <property type="entry name" value="PROKAR_LIPOPROTEIN"/>
    <property type="match status" value="1"/>
</dbReference>
<accession>A0AAE3H2G3</accession>
<keyword evidence="2" id="KW-1185">Reference proteome</keyword>
<protein>
    <submittedName>
        <fullName evidence="1">DUF4292 domain-containing protein</fullName>
    </submittedName>
</protein>
<organism evidence="1 2">
    <name type="scientific">Lacihabitans soyangensis</name>
    <dbReference type="NCBI Taxonomy" id="869394"/>
    <lineage>
        <taxon>Bacteria</taxon>
        <taxon>Pseudomonadati</taxon>
        <taxon>Bacteroidota</taxon>
        <taxon>Cytophagia</taxon>
        <taxon>Cytophagales</taxon>
        <taxon>Leadbetterellaceae</taxon>
        <taxon>Lacihabitans</taxon>
    </lineage>
</organism>
<name>A0AAE3H2G3_9BACT</name>
<sequence>MKVLQKLFYLGFVIVSVSSCRSHKMKKNSIVLGTTSTDSVAVVKDTVSKTEVAKEEKVYFESKEIDFEKLKIKSKISIKTAKLDQTIPATIHVKKDSVIWISIALGLEAARVSINPDSIFLLDRLNRKYYKVSFNELSTAFDFDINFNMVQSLLVGNLPVKKDSSDIFKKLNDFNSILQSRNNIDIENRFDLVQNKLFFIDAKDKKTDTKLNINYKSFVSEDNKLVPTIISLLILGKNEAKIEFEHSKFDFLDRNIRFPFNIPKGYSLEKIPNF</sequence>
<dbReference type="RefSeq" id="WP_255036581.1">
    <property type="nucleotide sequence ID" value="NZ_RJUF01000015.1"/>
</dbReference>
<evidence type="ECO:0000313" key="2">
    <source>
        <dbReference type="Proteomes" id="UP001204144"/>
    </source>
</evidence>
<gene>
    <name evidence="1" type="ORF">EGI31_07540</name>
</gene>
<proteinExistence type="predicted"/>
<dbReference type="InterPro" id="IPR025634">
    <property type="entry name" value="DUF4292"/>
</dbReference>
<dbReference type="EMBL" id="RJUF01000015">
    <property type="protein sequence ID" value="MCP9762806.1"/>
    <property type="molecule type" value="Genomic_DNA"/>
</dbReference>